<dbReference type="Proteomes" id="UP000318554">
    <property type="component" value="Unassembled WGS sequence"/>
</dbReference>
<accession>A0A554WFB0</accession>
<keyword evidence="2" id="KW-0812">Transmembrane</keyword>
<sequence>MSTILTSTAPTATPTRGAGAGTHVDAARRAVAPRALATLLLAAGVAALAVVTDRLMDTWADGHLLAAWVLMWAVVFLGSVLLASPARRLAQHLGTLLDGWAQARARARAEARTAALARLDRRLQAELDAQRTRAESPAAWDAALAPLATVDTPDSSAWLREWAASDAEGLWTMPSGRRYSLYYV</sequence>
<evidence type="ECO:0000313" key="4">
    <source>
        <dbReference type="Proteomes" id="UP000318554"/>
    </source>
</evidence>
<dbReference type="OrthoDB" id="8907851at2"/>
<proteinExistence type="predicted"/>
<comment type="caution">
    <text evidence="3">The sequence shown here is derived from an EMBL/GenBank/DDBJ whole genome shotgun (WGS) entry which is preliminary data.</text>
</comment>
<evidence type="ECO:0000256" key="1">
    <source>
        <dbReference type="SAM" id="MobiDB-lite"/>
    </source>
</evidence>
<protein>
    <submittedName>
        <fullName evidence="3">Uncharacterized protein</fullName>
    </submittedName>
</protein>
<evidence type="ECO:0000256" key="2">
    <source>
        <dbReference type="SAM" id="Phobius"/>
    </source>
</evidence>
<feature type="transmembrane region" description="Helical" evidence="2">
    <location>
        <begin position="35"/>
        <end position="52"/>
    </location>
</feature>
<keyword evidence="2" id="KW-0472">Membrane</keyword>
<feature type="region of interest" description="Disordered" evidence="1">
    <location>
        <begin position="1"/>
        <end position="21"/>
    </location>
</feature>
<keyword evidence="4" id="KW-1185">Reference proteome</keyword>
<evidence type="ECO:0000313" key="3">
    <source>
        <dbReference type="EMBL" id="TSE22252.1"/>
    </source>
</evidence>
<dbReference type="AlphaFoldDB" id="A0A554WFB0"/>
<gene>
    <name evidence="3" type="ORF">Taqua_02088</name>
</gene>
<dbReference type="EMBL" id="VJNA01000030">
    <property type="protein sequence ID" value="TSE22252.1"/>
    <property type="molecule type" value="Genomic_DNA"/>
</dbReference>
<dbReference type="RefSeq" id="WP_144326624.1">
    <property type="nucleotide sequence ID" value="NZ_VJNA01000030.1"/>
</dbReference>
<feature type="transmembrane region" description="Helical" evidence="2">
    <location>
        <begin position="64"/>
        <end position="83"/>
    </location>
</feature>
<organism evidence="3 4">
    <name type="scientific">Tepidimonas aquatica</name>
    <dbReference type="NCBI Taxonomy" id="247482"/>
    <lineage>
        <taxon>Bacteria</taxon>
        <taxon>Pseudomonadati</taxon>
        <taxon>Pseudomonadota</taxon>
        <taxon>Betaproteobacteria</taxon>
        <taxon>Burkholderiales</taxon>
        <taxon>Tepidimonas</taxon>
    </lineage>
</organism>
<name>A0A554WFB0_9BURK</name>
<keyword evidence="2" id="KW-1133">Transmembrane helix</keyword>
<reference evidence="3 4" key="1">
    <citation type="submission" date="2019-07" db="EMBL/GenBank/DDBJ databases">
        <title>Tepidimonas aquatica CLN-1 draft genome.</title>
        <authorList>
            <person name="Da Costa M.S."/>
            <person name="Froufe H.J.C."/>
            <person name="Egas C."/>
            <person name="Albuquerque L."/>
        </authorList>
    </citation>
    <scope>NUCLEOTIDE SEQUENCE [LARGE SCALE GENOMIC DNA]</scope>
    <source>
        <strain evidence="3 4">CLN-1</strain>
    </source>
</reference>